<protein>
    <recommendedName>
        <fullName evidence="3">Tetratricopeptide repeat protein</fullName>
    </recommendedName>
</protein>
<proteinExistence type="predicted"/>
<dbReference type="SUPFAM" id="SSF48452">
    <property type="entry name" value="TPR-like"/>
    <property type="match status" value="1"/>
</dbReference>
<dbReference type="AlphaFoldDB" id="A0A370NQG1"/>
<evidence type="ECO:0008006" key="3">
    <source>
        <dbReference type="Google" id="ProtNLM"/>
    </source>
</evidence>
<dbReference type="EMBL" id="QKWJ01000035">
    <property type="protein sequence ID" value="RDK07778.1"/>
    <property type="molecule type" value="Genomic_DNA"/>
</dbReference>
<evidence type="ECO:0000313" key="1">
    <source>
        <dbReference type="EMBL" id="RDK07778.1"/>
    </source>
</evidence>
<sequence>MSISTLFDIARHFCVSDISSAIIPATRLSNILGSMHHGRPLTELSLKFLQEQNLIGLHLLATGQINYETFVAVAGPEFQARMLAAETERQAKAADLMAREAEWAAKYKRECDAAELARKARESDPKYIARMKNQALRRKYRLDFIDKPLFARMMGILRNIDSGSRLTVDDYIWLTTAAGEHFTEELQDAYHLREAEFFTEEYRRTQDPWNAVNASSHYRKCDHADAALELLDSVPAHRLKDPKTKAAVCTTRAGVMRDMGRLNDARHLGEQGHAFQPRDFRPCTLLGAVHMELGNFGEARNWYAQAEERGASTRIIDSELRAIFLRVDKAKRQAMRAFLLAEDPNRYRWVNDKHYRST</sequence>
<comment type="caution">
    <text evidence="1">The sequence shown here is derived from an EMBL/GenBank/DDBJ whole genome shotgun (WGS) entry which is preliminary data.</text>
</comment>
<dbReference type="InterPro" id="IPR011990">
    <property type="entry name" value="TPR-like_helical_dom_sf"/>
</dbReference>
<reference evidence="2" key="1">
    <citation type="submission" date="2018-06" db="EMBL/GenBank/DDBJ databases">
        <authorList>
            <person name="Feng T."/>
            <person name="Jeon C.O."/>
        </authorList>
    </citation>
    <scope>NUCLEOTIDE SEQUENCE [LARGE SCALE GENOMIC DNA]</scope>
    <source>
        <strain evidence="2">S23</strain>
    </source>
</reference>
<dbReference type="RefSeq" id="WP_115213906.1">
    <property type="nucleotide sequence ID" value="NZ_QKWJ01000035.1"/>
</dbReference>
<keyword evidence="2" id="KW-1185">Reference proteome</keyword>
<organism evidence="1 2">
    <name type="scientific">Cupriavidus lacunae</name>
    <dbReference type="NCBI Taxonomy" id="2666307"/>
    <lineage>
        <taxon>Bacteria</taxon>
        <taxon>Pseudomonadati</taxon>
        <taxon>Pseudomonadota</taxon>
        <taxon>Betaproteobacteria</taxon>
        <taxon>Burkholderiales</taxon>
        <taxon>Burkholderiaceae</taxon>
        <taxon>Cupriavidus</taxon>
    </lineage>
</organism>
<dbReference type="Gene3D" id="1.25.40.10">
    <property type="entry name" value="Tetratricopeptide repeat domain"/>
    <property type="match status" value="1"/>
</dbReference>
<dbReference type="Proteomes" id="UP000255165">
    <property type="component" value="Unassembled WGS sequence"/>
</dbReference>
<name>A0A370NQG1_9BURK</name>
<accession>A0A370NQG1</accession>
<gene>
    <name evidence="1" type="ORF">DN412_24190</name>
</gene>
<evidence type="ECO:0000313" key="2">
    <source>
        <dbReference type="Proteomes" id="UP000255165"/>
    </source>
</evidence>